<dbReference type="InterPro" id="IPR010897">
    <property type="entry name" value="Spore_II_P"/>
</dbReference>
<proteinExistence type="predicted"/>
<evidence type="ECO:0000313" key="2">
    <source>
        <dbReference type="EMBL" id="CRL40414.1"/>
    </source>
</evidence>
<dbReference type="STRING" id="301302.ERS852420_02093"/>
<protein>
    <recommendedName>
        <fullName evidence="4">Stage II sporulation protein P</fullName>
    </recommendedName>
</protein>
<accession>A0A0M6WT42</accession>
<dbReference type="GeneID" id="99747574"/>
<evidence type="ECO:0008006" key="4">
    <source>
        <dbReference type="Google" id="ProtNLM"/>
    </source>
</evidence>
<feature type="compositionally biased region" description="Basic and acidic residues" evidence="1">
    <location>
        <begin position="132"/>
        <end position="148"/>
    </location>
</feature>
<organism evidence="2 3">
    <name type="scientific">Roseburia faecis</name>
    <dbReference type="NCBI Taxonomy" id="301302"/>
    <lineage>
        <taxon>Bacteria</taxon>
        <taxon>Bacillati</taxon>
        <taxon>Bacillota</taxon>
        <taxon>Clostridia</taxon>
        <taxon>Lachnospirales</taxon>
        <taxon>Lachnospiraceae</taxon>
        <taxon>Roseburia</taxon>
    </lineage>
</organism>
<feature type="region of interest" description="Disordered" evidence="1">
    <location>
        <begin position="114"/>
        <end position="151"/>
    </location>
</feature>
<evidence type="ECO:0000313" key="3">
    <source>
        <dbReference type="Proteomes" id="UP000049979"/>
    </source>
</evidence>
<feature type="compositionally biased region" description="Polar residues" evidence="1">
    <location>
        <begin position="119"/>
        <end position="129"/>
    </location>
</feature>
<evidence type="ECO:0000256" key="1">
    <source>
        <dbReference type="SAM" id="MobiDB-lite"/>
    </source>
</evidence>
<gene>
    <name evidence="2" type="ORF">M72_09421</name>
</gene>
<name>A0A0M6WT42_9FIRM</name>
<dbReference type="EMBL" id="CVRR01000033">
    <property type="protein sequence ID" value="CRL40414.1"/>
    <property type="molecule type" value="Genomic_DNA"/>
</dbReference>
<dbReference type="AlphaFoldDB" id="A0A0M6WT42"/>
<dbReference type="RefSeq" id="WP_226947253.1">
    <property type="nucleotide sequence ID" value="NZ_CP173697.1"/>
</dbReference>
<dbReference type="Proteomes" id="UP000049979">
    <property type="component" value="Unassembled WGS sequence"/>
</dbReference>
<reference evidence="3" key="1">
    <citation type="submission" date="2015-05" db="EMBL/GenBank/DDBJ databases">
        <authorList>
            <consortium name="Pathogen Informatics"/>
        </authorList>
    </citation>
    <scope>NUCLEOTIDE SEQUENCE [LARGE SCALE GENOMIC DNA]</scope>
    <source>
        <strain evidence="3">M72</strain>
    </source>
</reference>
<dbReference type="NCBIfam" id="TIGR02867">
    <property type="entry name" value="spore_II_P"/>
    <property type="match status" value="1"/>
</dbReference>
<keyword evidence="3" id="KW-1185">Reference proteome</keyword>
<sequence>MRRRLLLFLVTIDFVLVCAFAYCWGGGLVQFLGQNLSLKFYNGVLNLYVPGVLGAQEEGIPNIYRDVTASMYPAIAQNEQRLWYESQEENLAYYENQAAEENEQAKQIIAENEKAVTEQPVQQESQNVDETPTQKESKKPEKKTETSGKKVSVNRKKLQDFDYLRQTFYQVDNTTTIGKNQLDVDKLMKPDLRIDQSVDGPQILIYHTHSQERYADSKDEKTGVVGVGDYLTELLEEEGFQVMHHKGEYDVGDRDHAYSKAAPSIQKIINDNPSIQVVIDLHRDGVGENTRLVTTQNGKKMAKIMFFNGLSRTTASGDIPYLKNPYISDNLAFSFQMQLAAAEYYPDFTRRIYLKGYRFNMHFCPKSMLVEVGAQTNTFEEAKNAMEPLADLFAKVLK</sequence>
<dbReference type="Pfam" id="PF07454">
    <property type="entry name" value="SpoIIP"/>
    <property type="match status" value="1"/>
</dbReference>